<proteinExistence type="predicted"/>
<feature type="compositionally biased region" description="Acidic residues" evidence="1">
    <location>
        <begin position="1"/>
        <end position="21"/>
    </location>
</feature>
<evidence type="ECO:0000256" key="1">
    <source>
        <dbReference type="SAM" id="MobiDB-lite"/>
    </source>
</evidence>
<sequence length="154" mass="16710">MSDEGDEGEGGGDIEEEEAAGEESRAEERRQQRLDRAQQGTRQLRQSEGQGQQRDEGTDGNDRPGFKGSRAAREVKRARDQGFKQRDRSVEKRTLWRNQCLLQAACGLSDCIQCLGQSNVSAAAGEDYDDDDGGGGGILRGAILISDNLPSTPP</sequence>
<feature type="compositionally biased region" description="Polar residues" evidence="1">
    <location>
        <begin position="38"/>
        <end position="52"/>
    </location>
</feature>
<name>D4AV59_ARTBC</name>
<feature type="compositionally biased region" description="Basic and acidic residues" evidence="1">
    <location>
        <begin position="53"/>
        <end position="91"/>
    </location>
</feature>
<feature type="compositionally biased region" description="Basic and acidic residues" evidence="1">
    <location>
        <begin position="22"/>
        <end position="36"/>
    </location>
</feature>
<dbReference type="KEGG" id="abe:ARB_00068"/>
<evidence type="ECO:0000313" key="3">
    <source>
        <dbReference type="Proteomes" id="UP000008866"/>
    </source>
</evidence>
<keyword evidence="3" id="KW-1185">Reference proteome</keyword>
<dbReference type="RefSeq" id="XP_003013621.1">
    <property type="nucleotide sequence ID" value="XM_003013575.1"/>
</dbReference>
<dbReference type="GeneID" id="9519900"/>
<dbReference type="HOGENOM" id="CLU_1703774_0_0_1"/>
<feature type="region of interest" description="Disordered" evidence="1">
    <location>
        <begin position="1"/>
        <end position="91"/>
    </location>
</feature>
<organism evidence="2 3">
    <name type="scientific">Arthroderma benhamiae (strain ATCC MYA-4681 / CBS 112371)</name>
    <name type="common">Trichophyton mentagrophytes</name>
    <dbReference type="NCBI Taxonomy" id="663331"/>
    <lineage>
        <taxon>Eukaryota</taxon>
        <taxon>Fungi</taxon>
        <taxon>Dikarya</taxon>
        <taxon>Ascomycota</taxon>
        <taxon>Pezizomycotina</taxon>
        <taxon>Eurotiomycetes</taxon>
        <taxon>Eurotiomycetidae</taxon>
        <taxon>Onygenales</taxon>
        <taxon>Arthrodermataceae</taxon>
        <taxon>Trichophyton</taxon>
    </lineage>
</organism>
<evidence type="ECO:0000313" key="2">
    <source>
        <dbReference type="EMBL" id="EFE32981.1"/>
    </source>
</evidence>
<dbReference type="AlphaFoldDB" id="D4AV59"/>
<dbReference type="Proteomes" id="UP000008866">
    <property type="component" value="Unassembled WGS sequence"/>
</dbReference>
<dbReference type="EMBL" id="ABSU01000012">
    <property type="protein sequence ID" value="EFE32981.1"/>
    <property type="molecule type" value="Genomic_DNA"/>
</dbReference>
<protein>
    <submittedName>
        <fullName evidence="2">Uncharacterized protein</fullName>
    </submittedName>
</protein>
<comment type="caution">
    <text evidence="2">The sequence shown here is derived from an EMBL/GenBank/DDBJ whole genome shotgun (WGS) entry which is preliminary data.</text>
</comment>
<accession>D4AV59</accession>
<gene>
    <name evidence="2" type="ORF">ARB_00068</name>
</gene>
<reference evidence="3" key="1">
    <citation type="journal article" date="2011" name="Genome Biol.">
        <title>Comparative and functional genomics provide insights into the pathogenicity of dermatophytic fungi.</title>
        <authorList>
            <person name="Burmester A."/>
            <person name="Shelest E."/>
            <person name="Gloeckner G."/>
            <person name="Heddergott C."/>
            <person name="Schindler S."/>
            <person name="Staib P."/>
            <person name="Heidel A."/>
            <person name="Felder M."/>
            <person name="Petzold A."/>
            <person name="Szafranski K."/>
            <person name="Feuermann M."/>
            <person name="Pedruzzi I."/>
            <person name="Priebe S."/>
            <person name="Groth M."/>
            <person name="Winkler R."/>
            <person name="Li W."/>
            <person name="Kniemeyer O."/>
            <person name="Schroeckh V."/>
            <person name="Hertweck C."/>
            <person name="Hube B."/>
            <person name="White T.C."/>
            <person name="Platzer M."/>
            <person name="Guthke R."/>
            <person name="Heitman J."/>
            <person name="Woestemeyer J."/>
            <person name="Zipfel P.F."/>
            <person name="Monod M."/>
            <person name="Brakhage A.A."/>
        </authorList>
    </citation>
    <scope>NUCLEOTIDE SEQUENCE [LARGE SCALE GENOMIC DNA]</scope>
    <source>
        <strain evidence="3">ATCC MYA-4681 / CBS 112371</strain>
    </source>
</reference>